<name>A0ABU8ENB7_9GAMM</name>
<keyword evidence="3" id="KW-0328">Glycosyltransferase</keyword>
<evidence type="ECO:0000259" key="2">
    <source>
        <dbReference type="Pfam" id="PF13439"/>
    </source>
</evidence>
<dbReference type="EMBL" id="JBAWKS010000001">
    <property type="protein sequence ID" value="MEI4548450.1"/>
    <property type="molecule type" value="Genomic_DNA"/>
</dbReference>
<dbReference type="Proteomes" id="UP001382455">
    <property type="component" value="Unassembled WGS sequence"/>
</dbReference>
<dbReference type="CDD" id="cd03801">
    <property type="entry name" value="GT4_PimA-like"/>
    <property type="match status" value="1"/>
</dbReference>
<keyword evidence="3" id="KW-0808">Transferase</keyword>
<dbReference type="Pfam" id="PF13439">
    <property type="entry name" value="Glyco_transf_4"/>
    <property type="match status" value="1"/>
</dbReference>
<feature type="domain" description="Glycosyltransferase subfamily 4-like N-terminal" evidence="2">
    <location>
        <begin position="55"/>
        <end position="139"/>
    </location>
</feature>
<proteinExistence type="predicted"/>
<dbReference type="InterPro" id="IPR001296">
    <property type="entry name" value="Glyco_trans_1"/>
</dbReference>
<evidence type="ECO:0000313" key="3">
    <source>
        <dbReference type="EMBL" id="MEI4548450.1"/>
    </source>
</evidence>
<accession>A0ABU8ENB7</accession>
<evidence type="ECO:0000313" key="4">
    <source>
        <dbReference type="Proteomes" id="UP001382455"/>
    </source>
</evidence>
<feature type="domain" description="Glycosyl transferase family 1" evidence="1">
    <location>
        <begin position="160"/>
        <end position="318"/>
    </location>
</feature>
<sequence length="344" mass="39211">MNVLVVSNMGPKKSAPVLGLFVNNQVKRLKHDISNLDYFYMRWNGDSFFHRLFKYPFFFFSFFISVVLNPKKIDLIHIHYYYPTILSAWLYKLLRNKHVKVVVTCHGGDIYCYQSPSQTYKKLICIVDHWIFTSKRLQQSFYAQNISYSILSAGFDESIYFQKTDIAKQYDVAFVGCLDHNKGTDRLEALVKACPEKSFIVIGMGPHLTRFLTLSKTYKNLTVTGALPADEVAKHLTQSRILISLSRNESFGLVMTEAMACGTPVIATKTHGSEEQLKGSAYLIEQSNESELISAFIKALNSVLSAESHEYQKLSENALAISNKYRLESICLEIEAIYRNLVAK</sequence>
<dbReference type="Gene3D" id="3.40.50.2000">
    <property type="entry name" value="Glycogen Phosphorylase B"/>
    <property type="match status" value="2"/>
</dbReference>
<protein>
    <submittedName>
        <fullName evidence="3">Glycosyltransferase family 4 protein</fullName>
        <ecNumber evidence="3">2.4.-.-</ecNumber>
    </submittedName>
</protein>
<dbReference type="RefSeq" id="WP_336434405.1">
    <property type="nucleotide sequence ID" value="NZ_JBAWKS010000001.1"/>
</dbReference>
<organism evidence="3 4">
    <name type="scientific">Pseudoalteromonas spongiae</name>
    <dbReference type="NCBI Taxonomy" id="298657"/>
    <lineage>
        <taxon>Bacteria</taxon>
        <taxon>Pseudomonadati</taxon>
        <taxon>Pseudomonadota</taxon>
        <taxon>Gammaproteobacteria</taxon>
        <taxon>Alteromonadales</taxon>
        <taxon>Pseudoalteromonadaceae</taxon>
        <taxon>Pseudoalteromonas</taxon>
    </lineage>
</organism>
<evidence type="ECO:0000259" key="1">
    <source>
        <dbReference type="Pfam" id="PF00534"/>
    </source>
</evidence>
<dbReference type="EC" id="2.4.-.-" evidence="3"/>
<gene>
    <name evidence="3" type="ORF">WAE96_01850</name>
</gene>
<dbReference type="PANTHER" id="PTHR45947:SF15">
    <property type="entry name" value="TEICHURONIC ACID BIOSYNTHESIS GLYCOSYLTRANSFERASE TUAC-RELATED"/>
    <property type="match status" value="1"/>
</dbReference>
<keyword evidence="4" id="KW-1185">Reference proteome</keyword>
<dbReference type="InterPro" id="IPR028098">
    <property type="entry name" value="Glyco_trans_4-like_N"/>
</dbReference>
<dbReference type="InterPro" id="IPR050194">
    <property type="entry name" value="Glycosyltransferase_grp1"/>
</dbReference>
<dbReference type="SUPFAM" id="SSF53756">
    <property type="entry name" value="UDP-Glycosyltransferase/glycogen phosphorylase"/>
    <property type="match status" value="1"/>
</dbReference>
<dbReference type="GO" id="GO:0016757">
    <property type="term" value="F:glycosyltransferase activity"/>
    <property type="evidence" value="ECO:0007669"/>
    <property type="project" value="UniProtKB-KW"/>
</dbReference>
<dbReference type="PANTHER" id="PTHR45947">
    <property type="entry name" value="SULFOQUINOVOSYL TRANSFERASE SQD2"/>
    <property type="match status" value="1"/>
</dbReference>
<comment type="caution">
    <text evidence="3">The sequence shown here is derived from an EMBL/GenBank/DDBJ whole genome shotgun (WGS) entry which is preliminary data.</text>
</comment>
<dbReference type="Pfam" id="PF00534">
    <property type="entry name" value="Glycos_transf_1"/>
    <property type="match status" value="1"/>
</dbReference>
<reference evidence="3 4" key="1">
    <citation type="submission" date="2023-12" db="EMBL/GenBank/DDBJ databases">
        <title>Friends and Foes: Symbiotic and Algicidal bacterial influence on Karenia brevis blooms.</title>
        <authorList>
            <person name="Fei C."/>
            <person name="Mohamed A.R."/>
            <person name="Booker A."/>
            <person name="Arshad M."/>
            <person name="Klass S."/>
            <person name="Ahn S."/>
            <person name="Gilbert P.M."/>
            <person name="Heil C.A."/>
            <person name="Martinez J.M."/>
            <person name="Amin S.A."/>
        </authorList>
    </citation>
    <scope>NUCLEOTIDE SEQUENCE [LARGE SCALE GENOMIC DNA]</scope>
    <source>
        <strain evidence="3 4">CE15</strain>
    </source>
</reference>